<dbReference type="SUPFAM" id="SSF55729">
    <property type="entry name" value="Acyl-CoA N-acyltransferases (Nat)"/>
    <property type="match status" value="1"/>
</dbReference>
<evidence type="ECO:0000313" key="1">
    <source>
        <dbReference type="EMBL" id="VDD85821.1"/>
    </source>
</evidence>
<protein>
    <submittedName>
        <fullName evidence="3">N-acetyltransferase domain-containing protein</fullName>
    </submittedName>
</protein>
<accession>A0A0N4UV13</accession>
<dbReference type="Gene3D" id="3.40.630.30">
    <property type="match status" value="1"/>
</dbReference>
<dbReference type="GO" id="GO:0008080">
    <property type="term" value="F:N-acetyltransferase activity"/>
    <property type="evidence" value="ECO:0007669"/>
    <property type="project" value="TreeGrafter"/>
</dbReference>
<dbReference type="WBParaSite" id="EVEC_0000125601-mRNA-1">
    <property type="protein sequence ID" value="EVEC_0000125601-mRNA-1"/>
    <property type="gene ID" value="EVEC_0000125601"/>
</dbReference>
<evidence type="ECO:0000313" key="3">
    <source>
        <dbReference type="WBParaSite" id="EVEC_0000125601-mRNA-1"/>
    </source>
</evidence>
<sequence>MEFLIHNFISTEPLAVSIGFKEEDAKIITAKCVKDALSDSYCCGFLTHDGHIAAVRISQVMCRPKEGEDDETDDGNLTEAARKIVMVLSGLEKQIWGKVPLEVNRLITHHIICTSPNYRRLGLCQKLLSCDLDCQKAAGIQGSYTEATAINSQKLFAKMGFTVLAENSYDSYKDKAGNRIFGEVQGTKGAQLVYKLYN</sequence>
<dbReference type="Proteomes" id="UP000274131">
    <property type="component" value="Unassembled WGS sequence"/>
</dbReference>
<dbReference type="PANTHER" id="PTHR20905">
    <property type="entry name" value="N-ACETYLTRANSFERASE-RELATED"/>
    <property type="match status" value="1"/>
</dbReference>
<gene>
    <name evidence="1" type="ORF">EVEC_LOCUS964</name>
</gene>
<organism evidence="3">
    <name type="scientific">Enterobius vermicularis</name>
    <name type="common">Human pinworm</name>
    <dbReference type="NCBI Taxonomy" id="51028"/>
    <lineage>
        <taxon>Eukaryota</taxon>
        <taxon>Metazoa</taxon>
        <taxon>Ecdysozoa</taxon>
        <taxon>Nematoda</taxon>
        <taxon>Chromadorea</taxon>
        <taxon>Rhabditida</taxon>
        <taxon>Spirurina</taxon>
        <taxon>Oxyuridomorpha</taxon>
        <taxon>Oxyuroidea</taxon>
        <taxon>Oxyuridae</taxon>
        <taxon>Enterobius</taxon>
    </lineage>
</organism>
<dbReference type="OrthoDB" id="41532at2759"/>
<keyword evidence="2" id="KW-1185">Reference proteome</keyword>
<dbReference type="AlphaFoldDB" id="A0A0N4UV13"/>
<evidence type="ECO:0000313" key="2">
    <source>
        <dbReference type="Proteomes" id="UP000274131"/>
    </source>
</evidence>
<reference evidence="1 2" key="2">
    <citation type="submission" date="2018-10" db="EMBL/GenBank/DDBJ databases">
        <authorList>
            <consortium name="Pathogen Informatics"/>
        </authorList>
    </citation>
    <scope>NUCLEOTIDE SEQUENCE [LARGE SCALE GENOMIC DNA]</scope>
</reference>
<dbReference type="InterPro" id="IPR016181">
    <property type="entry name" value="Acyl_CoA_acyltransferase"/>
</dbReference>
<dbReference type="EMBL" id="UXUI01007153">
    <property type="protein sequence ID" value="VDD85821.1"/>
    <property type="molecule type" value="Genomic_DNA"/>
</dbReference>
<reference evidence="3" key="1">
    <citation type="submission" date="2017-02" db="UniProtKB">
        <authorList>
            <consortium name="WormBaseParasite"/>
        </authorList>
    </citation>
    <scope>IDENTIFICATION</scope>
</reference>
<proteinExistence type="predicted"/>
<name>A0A0N4UV13_ENTVE</name>
<dbReference type="PANTHER" id="PTHR20905:SF1">
    <property type="entry name" value="AT07410P-RELATED"/>
    <property type="match status" value="1"/>
</dbReference>